<name>A0A6J1HQG4_CUCMA</name>
<reference evidence="2" key="1">
    <citation type="submission" date="2025-08" db="UniProtKB">
        <authorList>
            <consortium name="RefSeq"/>
        </authorList>
    </citation>
    <scope>IDENTIFICATION</scope>
    <source>
        <tissue evidence="2">Young leaves</tissue>
    </source>
</reference>
<protein>
    <submittedName>
        <fullName evidence="2">Uncharacterized protein LOC111465739</fullName>
    </submittedName>
</protein>
<dbReference type="GeneID" id="111465739"/>
<dbReference type="RefSeq" id="XP_022966035.1">
    <property type="nucleotide sequence ID" value="XM_023110267.1"/>
</dbReference>
<evidence type="ECO:0000313" key="1">
    <source>
        <dbReference type="Proteomes" id="UP000504608"/>
    </source>
</evidence>
<accession>A0A6J1HQG4</accession>
<keyword evidence="1" id="KW-1185">Reference proteome</keyword>
<sequence length="111" mass="13066">MLHWALIERNGKFRSRETTGKLWRRRLRSSGGKPIIRHCAELYLQLLFREEFQHQPKAQLGIEFRIQQAKQDGSTAFEMKKIRELGAPSKETWPFLILLNNLCVQKGSLIF</sequence>
<dbReference type="Proteomes" id="UP000504608">
    <property type="component" value="Unplaced"/>
</dbReference>
<dbReference type="AlphaFoldDB" id="A0A6J1HQG4"/>
<dbReference type="KEGG" id="cmax:111465739"/>
<organism evidence="1 2">
    <name type="scientific">Cucurbita maxima</name>
    <name type="common">Pumpkin</name>
    <name type="synonym">Winter squash</name>
    <dbReference type="NCBI Taxonomy" id="3661"/>
    <lineage>
        <taxon>Eukaryota</taxon>
        <taxon>Viridiplantae</taxon>
        <taxon>Streptophyta</taxon>
        <taxon>Embryophyta</taxon>
        <taxon>Tracheophyta</taxon>
        <taxon>Spermatophyta</taxon>
        <taxon>Magnoliopsida</taxon>
        <taxon>eudicotyledons</taxon>
        <taxon>Gunneridae</taxon>
        <taxon>Pentapetalae</taxon>
        <taxon>rosids</taxon>
        <taxon>fabids</taxon>
        <taxon>Cucurbitales</taxon>
        <taxon>Cucurbitaceae</taxon>
        <taxon>Cucurbiteae</taxon>
        <taxon>Cucurbita</taxon>
    </lineage>
</organism>
<proteinExistence type="predicted"/>
<gene>
    <name evidence="2" type="primary">LOC111465739</name>
</gene>
<evidence type="ECO:0000313" key="2">
    <source>
        <dbReference type="RefSeq" id="XP_022966035.1"/>
    </source>
</evidence>